<dbReference type="InterPro" id="IPR037214">
    <property type="entry name" value="TROVE_dom_sf"/>
</dbReference>
<keyword evidence="4" id="KW-0479">Metal-binding</keyword>
<dbReference type="PANTHER" id="PTHR14202:SF0">
    <property type="entry name" value="RNA-BINDING PROTEIN RO60"/>
    <property type="match status" value="1"/>
</dbReference>
<name>A0ABM0JWL8_APLCA</name>
<keyword evidence="3" id="KW-0963">Cytoplasm</keyword>
<evidence type="ECO:0000256" key="5">
    <source>
        <dbReference type="ARBA" id="ARBA00022884"/>
    </source>
</evidence>
<evidence type="ECO:0000256" key="3">
    <source>
        <dbReference type="ARBA" id="ARBA00022490"/>
    </source>
</evidence>
<evidence type="ECO:0000256" key="4">
    <source>
        <dbReference type="ARBA" id="ARBA00022723"/>
    </source>
</evidence>
<feature type="domain" description="TROVE" evidence="7">
    <location>
        <begin position="1"/>
        <end position="357"/>
    </location>
</feature>
<comment type="similarity">
    <text evidence="2">Belongs to the Ro 60 kDa family.</text>
</comment>
<reference evidence="9" key="1">
    <citation type="submission" date="2025-08" db="UniProtKB">
        <authorList>
            <consortium name="RefSeq"/>
        </authorList>
    </citation>
    <scope>IDENTIFICATION</scope>
</reference>
<dbReference type="InterPro" id="IPR008858">
    <property type="entry name" value="TROVE_dom"/>
</dbReference>
<sequence length="543" mass="61156">MASATPPSDLDRLTRFACFGSEDGTYNVIKKNDFSKEGTGSIDSILTSKEKSLEAVARLKKIFQQTCYSKKEPLIYALARIVRNSPIPEGDKHVVDEVRENAYLVTFDVCGTAEELFTFVDFDKRVAVPPKVGWGRGMRDMVKSFYESRSAQELLKEVTRCKSGKGFSHKDLIRLSHVNPERKSKGMAAVVAYVLQGRKAMEEHQKESDEAVQEVLGVVRALESLCSSDPLKEDVIRSVIQQHSFRGRQIPSWCYQYAEAFEALLEHMSLEEVIRAVPKMASLGMLDPKTEQCQRIIDRLQDKEAIERDRLNPVMIFSCMKKYETNRAKKWVRNQDVVNAFSVAYETSLKTLPRMGKRHLLAVHISSKVTKLRVIGSSTLSPIMPCAVMAQLLAEAEDSFEIVFFHTQTSPLNIEKGMHTVAIVEQILRAARDPANQSSDLCQPLQWAASNGKVFDNILILTDKKVVQTPQTLVDNIRQYRSTSQQEAKVAVIGLSDMIQFPNADDLNYLDISGFDETVPGLVRKFFEGYSEPPAPSEKQDKD</sequence>
<evidence type="ECO:0000259" key="7">
    <source>
        <dbReference type="PROSITE" id="PS50988"/>
    </source>
</evidence>
<organism evidence="8 9">
    <name type="scientific">Aplysia californica</name>
    <name type="common">California sea hare</name>
    <dbReference type="NCBI Taxonomy" id="6500"/>
    <lineage>
        <taxon>Eukaryota</taxon>
        <taxon>Metazoa</taxon>
        <taxon>Spiralia</taxon>
        <taxon>Lophotrochozoa</taxon>
        <taxon>Mollusca</taxon>
        <taxon>Gastropoda</taxon>
        <taxon>Heterobranchia</taxon>
        <taxon>Euthyneura</taxon>
        <taxon>Tectipleura</taxon>
        <taxon>Aplysiida</taxon>
        <taxon>Aplysioidea</taxon>
        <taxon>Aplysiidae</taxon>
        <taxon>Aplysia</taxon>
    </lineage>
</organism>
<dbReference type="GeneID" id="101849627"/>
<dbReference type="Pfam" id="PF25045">
    <property type="entry name" value="vWA_Ro60"/>
    <property type="match status" value="1"/>
</dbReference>
<gene>
    <name evidence="9" type="primary">LOC101849627</name>
</gene>
<evidence type="ECO:0000256" key="6">
    <source>
        <dbReference type="ARBA" id="ARBA00023274"/>
    </source>
</evidence>
<comment type="subcellular location">
    <subcellularLocation>
        <location evidence="1">Cytoplasm</location>
    </subcellularLocation>
</comment>
<dbReference type="SUPFAM" id="SSF140864">
    <property type="entry name" value="TROVE domain-like"/>
    <property type="match status" value="1"/>
</dbReference>
<dbReference type="Gene3D" id="3.40.50.410">
    <property type="entry name" value="von Willebrand factor, type A domain"/>
    <property type="match status" value="1"/>
</dbReference>
<dbReference type="SUPFAM" id="SSF53300">
    <property type="entry name" value="vWA-like"/>
    <property type="match status" value="1"/>
</dbReference>
<evidence type="ECO:0000313" key="8">
    <source>
        <dbReference type="Proteomes" id="UP000694888"/>
    </source>
</evidence>
<keyword evidence="6 9" id="KW-0687">Ribonucleoprotein</keyword>
<dbReference type="Pfam" id="PF05731">
    <property type="entry name" value="TROVE"/>
    <property type="match status" value="1"/>
</dbReference>
<evidence type="ECO:0000256" key="1">
    <source>
        <dbReference type="ARBA" id="ARBA00004496"/>
    </source>
</evidence>
<dbReference type="RefSeq" id="XP_005103239.2">
    <property type="nucleotide sequence ID" value="XM_005103182.3"/>
</dbReference>
<dbReference type="InterPro" id="IPR040322">
    <property type="entry name" value="TROVE2"/>
</dbReference>
<dbReference type="InterPro" id="IPR056800">
    <property type="entry name" value="vWA_Ro60"/>
</dbReference>
<dbReference type="InterPro" id="IPR036465">
    <property type="entry name" value="vWFA_dom_sf"/>
</dbReference>
<dbReference type="PANTHER" id="PTHR14202">
    <property type="entry name" value="60 KDA RIBONUCLEOPROTEIN SSA/RO"/>
    <property type="match status" value="1"/>
</dbReference>
<dbReference type="Proteomes" id="UP000694888">
    <property type="component" value="Unplaced"/>
</dbReference>
<proteinExistence type="inferred from homology"/>
<keyword evidence="8" id="KW-1185">Reference proteome</keyword>
<accession>A0ABM0JWL8</accession>
<protein>
    <submittedName>
        <fullName evidence="9">60 kDa SS-A/Ro ribonucleoprotein</fullName>
    </submittedName>
</protein>
<dbReference type="PROSITE" id="PS50988">
    <property type="entry name" value="TROVE"/>
    <property type="match status" value="1"/>
</dbReference>
<keyword evidence="5" id="KW-0694">RNA-binding</keyword>
<evidence type="ECO:0000313" key="9">
    <source>
        <dbReference type="RefSeq" id="XP_005103239.2"/>
    </source>
</evidence>
<dbReference type="GO" id="GO:1990904">
    <property type="term" value="C:ribonucleoprotein complex"/>
    <property type="evidence" value="ECO:0007669"/>
    <property type="project" value="UniProtKB-KW"/>
</dbReference>
<evidence type="ECO:0000256" key="2">
    <source>
        <dbReference type="ARBA" id="ARBA00007814"/>
    </source>
</evidence>